<gene>
    <name evidence="2" type="ORF">METZ01_LOCUS315885</name>
</gene>
<dbReference type="AlphaFoldDB" id="A0A382NTY4"/>
<name>A0A382NTY4_9ZZZZ</name>
<proteinExistence type="predicted"/>
<dbReference type="EMBL" id="UINC01101868">
    <property type="protein sequence ID" value="SVC63031.1"/>
    <property type="molecule type" value="Genomic_DNA"/>
</dbReference>
<feature type="non-terminal residue" evidence="2">
    <location>
        <position position="1"/>
    </location>
</feature>
<keyword evidence="1" id="KW-1133">Transmembrane helix</keyword>
<feature type="transmembrane region" description="Helical" evidence="1">
    <location>
        <begin position="21"/>
        <end position="44"/>
    </location>
</feature>
<accession>A0A382NTY4</accession>
<reference evidence="2" key="1">
    <citation type="submission" date="2018-05" db="EMBL/GenBank/DDBJ databases">
        <authorList>
            <person name="Lanie J.A."/>
            <person name="Ng W.-L."/>
            <person name="Kazmierczak K.M."/>
            <person name="Andrzejewski T.M."/>
            <person name="Davidsen T.M."/>
            <person name="Wayne K.J."/>
            <person name="Tettelin H."/>
            <person name="Glass J.I."/>
            <person name="Rusch D."/>
            <person name="Podicherti R."/>
            <person name="Tsui H.-C.T."/>
            <person name="Winkler M.E."/>
        </authorList>
    </citation>
    <scope>NUCLEOTIDE SEQUENCE</scope>
</reference>
<organism evidence="2">
    <name type="scientific">marine metagenome</name>
    <dbReference type="NCBI Taxonomy" id="408172"/>
    <lineage>
        <taxon>unclassified sequences</taxon>
        <taxon>metagenomes</taxon>
        <taxon>ecological metagenomes</taxon>
    </lineage>
</organism>
<evidence type="ECO:0000256" key="1">
    <source>
        <dbReference type="SAM" id="Phobius"/>
    </source>
</evidence>
<evidence type="ECO:0000313" key="2">
    <source>
        <dbReference type="EMBL" id="SVC63031.1"/>
    </source>
</evidence>
<sequence length="142" mass="16529">VEKSTWNLKEDMAKKNKFLGCYRRVLIFLLVVVTIILVPSGYIYQRSGGGSGLRYWMAGHTINVVEGHFLNNHPDSLSVDQIRNQFDLIREASSQREIDLKQLYQILDSYQRRFQNTRPSIDQANQFMRDLGLTVFSDESIR</sequence>
<keyword evidence="1" id="KW-0472">Membrane</keyword>
<keyword evidence="1" id="KW-0812">Transmembrane</keyword>
<protein>
    <submittedName>
        <fullName evidence="2">Uncharacterized protein</fullName>
    </submittedName>
</protein>